<dbReference type="Gene3D" id="2.60.40.10">
    <property type="entry name" value="Immunoglobulins"/>
    <property type="match status" value="2"/>
</dbReference>
<evidence type="ECO:0000313" key="9">
    <source>
        <dbReference type="Proteomes" id="UP000472270"/>
    </source>
</evidence>
<feature type="domain" description="Ig-like" evidence="7">
    <location>
        <begin position="118"/>
        <end position="192"/>
    </location>
</feature>
<evidence type="ECO:0000256" key="1">
    <source>
        <dbReference type="ARBA" id="ARBA00004370"/>
    </source>
</evidence>
<reference evidence="8" key="1">
    <citation type="submission" date="2025-08" db="UniProtKB">
        <authorList>
            <consortium name="Ensembl"/>
        </authorList>
    </citation>
    <scope>IDENTIFICATION</scope>
</reference>
<evidence type="ECO:0000256" key="3">
    <source>
        <dbReference type="ARBA" id="ARBA00023136"/>
    </source>
</evidence>
<keyword evidence="3" id="KW-0472">Membrane</keyword>
<dbReference type="Ensembl" id="ENSSRHT00000016813.1">
    <property type="protein sequence ID" value="ENSSRHP00000016272.1"/>
    <property type="gene ID" value="ENSSRHG00000008984.1"/>
</dbReference>
<keyword evidence="9" id="KW-1185">Reference proteome</keyword>
<keyword evidence="4" id="KW-0325">Glycoprotein</keyword>
<dbReference type="PANTHER" id="PTHR12080">
    <property type="entry name" value="SIGNALING LYMPHOCYTIC ACTIVATION MOLECULE"/>
    <property type="match status" value="1"/>
</dbReference>
<evidence type="ECO:0000256" key="6">
    <source>
        <dbReference type="SAM" id="SignalP"/>
    </source>
</evidence>
<proteinExistence type="predicted"/>
<evidence type="ECO:0000256" key="4">
    <source>
        <dbReference type="ARBA" id="ARBA00023180"/>
    </source>
</evidence>
<dbReference type="Proteomes" id="UP000472270">
    <property type="component" value="Unassembled WGS sequence"/>
</dbReference>
<dbReference type="InterPro" id="IPR013783">
    <property type="entry name" value="Ig-like_fold"/>
</dbReference>
<dbReference type="InterPro" id="IPR007110">
    <property type="entry name" value="Ig-like_dom"/>
</dbReference>
<protein>
    <recommendedName>
        <fullName evidence="7">Ig-like domain-containing protein</fullName>
    </recommendedName>
</protein>
<name>A0A673GRW1_9TELE</name>
<evidence type="ECO:0000256" key="5">
    <source>
        <dbReference type="SAM" id="MobiDB-lite"/>
    </source>
</evidence>
<dbReference type="InterPro" id="IPR036179">
    <property type="entry name" value="Ig-like_dom_sf"/>
</dbReference>
<dbReference type="CDD" id="cd00096">
    <property type="entry name" value="Ig"/>
    <property type="match status" value="1"/>
</dbReference>
<evidence type="ECO:0000313" key="8">
    <source>
        <dbReference type="Ensembl" id="ENSSRHP00000016272.1"/>
    </source>
</evidence>
<reference evidence="8" key="2">
    <citation type="submission" date="2025-09" db="UniProtKB">
        <authorList>
            <consortium name="Ensembl"/>
        </authorList>
    </citation>
    <scope>IDENTIFICATION</scope>
</reference>
<feature type="compositionally biased region" description="Acidic residues" evidence="5">
    <location>
        <begin position="385"/>
        <end position="396"/>
    </location>
</feature>
<comment type="subcellular location">
    <subcellularLocation>
        <location evidence="1">Membrane</location>
    </subcellularLocation>
</comment>
<organism evidence="8 9">
    <name type="scientific">Sinocyclocheilus rhinocerous</name>
    <dbReference type="NCBI Taxonomy" id="307959"/>
    <lineage>
        <taxon>Eukaryota</taxon>
        <taxon>Metazoa</taxon>
        <taxon>Chordata</taxon>
        <taxon>Craniata</taxon>
        <taxon>Vertebrata</taxon>
        <taxon>Euteleostomi</taxon>
        <taxon>Actinopterygii</taxon>
        <taxon>Neopterygii</taxon>
        <taxon>Teleostei</taxon>
        <taxon>Ostariophysi</taxon>
        <taxon>Cypriniformes</taxon>
        <taxon>Cyprinidae</taxon>
        <taxon>Cyprininae</taxon>
        <taxon>Sinocyclocheilus</taxon>
    </lineage>
</organism>
<sequence length="463" mass="52470">VYTLCFVSLMGFFSSALDLVFCDDYGESGNKITLTPSIRGRPEEILWTHNGNKVLEYDGSEVAKYGSFKDRVDLDFETGQLTIRKLNSQDSGKYQSEIWINRNAQISSHNLTVLDALPEPQVTCELDETSHFKKLSCSVVSQTQPSYEWSGPIIKQLGPTLLVNEQEENHNSVYTCTVKNKAGSRTTDFTLQDCHTGELVNHSTQYLETLMVDALSCFLNGFGCRYADIRFVAHVAEYHYKLSALIENECLSRLTLESVVKVSEWFVLGSSEATLPCRTRLTAPKESIADKKWDQESESENAGETHEGQKLLKESPQSAITEKNKDDTGNTNGELEKNEKNSENADEAEENANSKADETDTEVESQKSLQIQEEKEKSQILKNESEDEEESPEEQIESLGEQDTKDADKNEEDQTPEEKKEKEEENEEIDSLNTGKIQLVWKMVGLEFVLSLEFFENFYFFFA</sequence>
<feature type="compositionally biased region" description="Basic and acidic residues" evidence="5">
    <location>
        <begin position="322"/>
        <end position="343"/>
    </location>
</feature>
<evidence type="ECO:0000259" key="7">
    <source>
        <dbReference type="PROSITE" id="PS50835"/>
    </source>
</evidence>
<dbReference type="InterPro" id="IPR015631">
    <property type="entry name" value="CD2/SLAM_rcpt"/>
</dbReference>
<dbReference type="PANTHER" id="PTHR12080:SF134">
    <property type="entry name" value="CD48 ANTIGEN"/>
    <property type="match status" value="1"/>
</dbReference>
<evidence type="ECO:0000256" key="2">
    <source>
        <dbReference type="ARBA" id="ARBA00022729"/>
    </source>
</evidence>
<dbReference type="GO" id="GO:0016020">
    <property type="term" value="C:membrane"/>
    <property type="evidence" value="ECO:0007669"/>
    <property type="project" value="UniProtKB-SubCell"/>
</dbReference>
<accession>A0A673GRW1</accession>
<dbReference type="AlphaFoldDB" id="A0A673GRW1"/>
<feature type="compositionally biased region" description="Basic and acidic residues" evidence="5">
    <location>
        <begin position="303"/>
        <end position="313"/>
    </location>
</feature>
<feature type="region of interest" description="Disordered" evidence="5">
    <location>
        <begin position="288"/>
        <end position="432"/>
    </location>
</feature>
<feature type="chain" id="PRO_5025366398" description="Ig-like domain-containing protein" evidence="6">
    <location>
        <begin position="23"/>
        <end position="463"/>
    </location>
</feature>
<dbReference type="SUPFAM" id="SSF48726">
    <property type="entry name" value="Immunoglobulin"/>
    <property type="match status" value="2"/>
</dbReference>
<keyword evidence="2 6" id="KW-0732">Signal</keyword>
<feature type="signal peptide" evidence="6">
    <location>
        <begin position="1"/>
        <end position="22"/>
    </location>
</feature>
<dbReference type="PROSITE" id="PS50835">
    <property type="entry name" value="IG_LIKE"/>
    <property type="match status" value="1"/>
</dbReference>